<evidence type="ECO:0000256" key="2">
    <source>
        <dbReference type="ARBA" id="ARBA00023015"/>
    </source>
</evidence>
<dbReference type="SUPFAM" id="SSF55455">
    <property type="entry name" value="SRF-like"/>
    <property type="match status" value="1"/>
</dbReference>
<dbReference type="SMART" id="SM00432">
    <property type="entry name" value="MADS"/>
    <property type="match status" value="1"/>
</dbReference>
<keyword evidence="2" id="KW-0805">Transcription regulation</keyword>
<evidence type="ECO:0000313" key="8">
    <source>
        <dbReference type="Proteomes" id="UP000585474"/>
    </source>
</evidence>
<evidence type="ECO:0000313" key="7">
    <source>
        <dbReference type="EMBL" id="GFZ00749.1"/>
    </source>
</evidence>
<accession>A0A7J0FPV6</accession>
<evidence type="ECO:0000256" key="5">
    <source>
        <dbReference type="ARBA" id="ARBA00023242"/>
    </source>
</evidence>
<evidence type="ECO:0000256" key="4">
    <source>
        <dbReference type="ARBA" id="ARBA00023163"/>
    </source>
</evidence>
<comment type="caution">
    <text evidence="7">The sequence shown here is derived from an EMBL/GenBank/DDBJ whole genome shotgun (WGS) entry which is preliminary data.</text>
</comment>
<evidence type="ECO:0000256" key="3">
    <source>
        <dbReference type="ARBA" id="ARBA00023125"/>
    </source>
</evidence>
<organism evidence="7 8">
    <name type="scientific">Actinidia rufa</name>
    <dbReference type="NCBI Taxonomy" id="165716"/>
    <lineage>
        <taxon>Eukaryota</taxon>
        <taxon>Viridiplantae</taxon>
        <taxon>Streptophyta</taxon>
        <taxon>Embryophyta</taxon>
        <taxon>Tracheophyta</taxon>
        <taxon>Spermatophyta</taxon>
        <taxon>Magnoliopsida</taxon>
        <taxon>eudicotyledons</taxon>
        <taxon>Gunneridae</taxon>
        <taxon>Pentapetalae</taxon>
        <taxon>asterids</taxon>
        <taxon>Ericales</taxon>
        <taxon>Actinidiaceae</taxon>
        <taxon>Actinidia</taxon>
    </lineage>
</organism>
<keyword evidence="8" id="KW-1185">Reference proteome</keyword>
<dbReference type="Pfam" id="PF00319">
    <property type="entry name" value="SRF-TF"/>
    <property type="match status" value="1"/>
</dbReference>
<proteinExistence type="predicted"/>
<dbReference type="Gene3D" id="3.40.1810.10">
    <property type="entry name" value="Transcription factor, MADS-box"/>
    <property type="match status" value="1"/>
</dbReference>
<dbReference type="GO" id="GO:0000987">
    <property type="term" value="F:cis-regulatory region sequence-specific DNA binding"/>
    <property type="evidence" value="ECO:0007669"/>
    <property type="project" value="InterPro"/>
</dbReference>
<dbReference type="InterPro" id="IPR002100">
    <property type="entry name" value="TF_MADSbox"/>
</dbReference>
<dbReference type="PROSITE" id="PS50066">
    <property type="entry name" value="MADS_BOX_2"/>
    <property type="match status" value="1"/>
</dbReference>
<dbReference type="EMBL" id="BJWL01000014">
    <property type="protein sequence ID" value="GFZ00749.1"/>
    <property type="molecule type" value="Genomic_DNA"/>
</dbReference>
<dbReference type="GO" id="GO:0000981">
    <property type="term" value="F:DNA-binding transcription factor activity, RNA polymerase II-specific"/>
    <property type="evidence" value="ECO:0007669"/>
    <property type="project" value="InterPro"/>
</dbReference>
<evidence type="ECO:0000256" key="1">
    <source>
        <dbReference type="ARBA" id="ARBA00004123"/>
    </source>
</evidence>
<dbReference type="InterPro" id="IPR033897">
    <property type="entry name" value="SRF-like_MADS-box"/>
</dbReference>
<dbReference type="AlphaFoldDB" id="A0A7J0FPV6"/>
<sequence>MATRKVKLAFMTKDATRKASLKKRKRGLIKKVDELSTLGDADACTTIFSPSENEPEVCPCPLDTQEVIMKFVACGGTKAKDGKPTKFFRKSLIKAESQLRKQQRENHHKELINLMYGCLVG</sequence>
<dbReference type="InterPro" id="IPR036879">
    <property type="entry name" value="TF_MADSbox_sf"/>
</dbReference>
<dbReference type="CDD" id="cd00266">
    <property type="entry name" value="MADS_SRF_like"/>
    <property type="match status" value="1"/>
</dbReference>
<name>A0A7J0FPV6_9ERIC</name>
<feature type="domain" description="MADS-box" evidence="6">
    <location>
        <begin position="1"/>
        <end position="51"/>
    </location>
</feature>
<reference evidence="7 8" key="1">
    <citation type="submission" date="2019-07" db="EMBL/GenBank/DDBJ databases">
        <title>De Novo Assembly of kiwifruit Actinidia rufa.</title>
        <authorList>
            <person name="Sugita-Konishi S."/>
            <person name="Sato K."/>
            <person name="Mori E."/>
            <person name="Abe Y."/>
            <person name="Kisaki G."/>
            <person name="Hamano K."/>
            <person name="Suezawa K."/>
            <person name="Otani M."/>
            <person name="Fukuda T."/>
            <person name="Manabe T."/>
            <person name="Gomi K."/>
            <person name="Tabuchi M."/>
            <person name="Akimitsu K."/>
            <person name="Kataoka I."/>
        </authorList>
    </citation>
    <scope>NUCLEOTIDE SEQUENCE [LARGE SCALE GENOMIC DNA]</scope>
    <source>
        <strain evidence="8">cv. Fuchu</strain>
    </source>
</reference>
<dbReference type="GO" id="GO:0045944">
    <property type="term" value="P:positive regulation of transcription by RNA polymerase II"/>
    <property type="evidence" value="ECO:0007669"/>
    <property type="project" value="InterPro"/>
</dbReference>
<keyword evidence="4" id="KW-0804">Transcription</keyword>
<gene>
    <name evidence="7" type="ORF">Acr_14g0003840</name>
</gene>
<dbReference type="Proteomes" id="UP000585474">
    <property type="component" value="Unassembled WGS sequence"/>
</dbReference>
<evidence type="ECO:0000259" key="6">
    <source>
        <dbReference type="PROSITE" id="PS50066"/>
    </source>
</evidence>
<dbReference type="GO" id="GO:0005634">
    <property type="term" value="C:nucleus"/>
    <property type="evidence" value="ECO:0007669"/>
    <property type="project" value="UniProtKB-SubCell"/>
</dbReference>
<keyword evidence="5" id="KW-0539">Nucleus</keyword>
<protein>
    <submittedName>
        <fullName evidence="7">AGAMOUS-like 80</fullName>
    </submittedName>
</protein>
<keyword evidence="3" id="KW-0238">DNA-binding</keyword>
<dbReference type="OrthoDB" id="1695579at2759"/>
<dbReference type="PRINTS" id="PR00404">
    <property type="entry name" value="MADSDOMAIN"/>
</dbReference>
<dbReference type="GO" id="GO:0046983">
    <property type="term" value="F:protein dimerization activity"/>
    <property type="evidence" value="ECO:0007669"/>
    <property type="project" value="InterPro"/>
</dbReference>
<comment type="subcellular location">
    <subcellularLocation>
        <location evidence="1">Nucleus</location>
    </subcellularLocation>
</comment>